<reference evidence="5" key="1">
    <citation type="submission" date="2021-01" db="EMBL/GenBank/DDBJ databases">
        <authorList>
            <person name="Corre E."/>
            <person name="Pelletier E."/>
            <person name="Niang G."/>
            <person name="Scheremetjew M."/>
            <person name="Finn R."/>
            <person name="Kale V."/>
            <person name="Holt S."/>
            <person name="Cochrane G."/>
            <person name="Meng A."/>
            <person name="Brown T."/>
            <person name="Cohen L."/>
        </authorList>
    </citation>
    <scope>NUCLEOTIDE SEQUENCE</scope>
    <source>
        <strain evidence="5">CCMP1510</strain>
    </source>
</reference>
<comment type="subcellular location">
    <subcellularLocation>
        <location evidence="1">Membrane</location>
        <topology evidence="1">Multi-pass membrane protein</topology>
    </subcellularLocation>
</comment>
<keyword evidence="4" id="KW-1133">Transmembrane helix</keyword>
<dbReference type="InterPro" id="IPR016688">
    <property type="entry name" value="MscS-like_plants/fungi"/>
</dbReference>
<keyword evidence="4" id="KW-0472">Membrane</keyword>
<sequence length="984" mass="109963">MNNKAKMDVPLQALVGRAKAHTGMEPLPKLWSTNESEPPRFDRIAYDKAIKDVTLTAIESGAPTPSSTAVEQVLESLPSLEQTKSTVVHVNGSSISTDLSEDDSGDVSSDDDDEDDLEAGDYKHVSRSNSSDKRIKRFNKSCQKNLAIAGRLFILIFEKIIIPRFLKMIITFAVIIILLGAKISSALLVFCLIGMVVGEILLVILQCLQKTFENLNRIVATLSFILNSFSEIALRALCICAGIKIYGKYLISTDNGKQYTPIVSSEEEQYLNGWIINVLVLAITYGVQRTFIRWMLWIWTAEKFRSRVEQTKPKRRVLRALADVAADYEAHIDLQIKFEHELAAGTAIARALGKLTKEKNQQEEGKYDNNDEGNKIITSSPSRVGQCTSFLRRYAIERGIAPPPPIGTPLDLRSSSANNLRQRKCSPGKEQISNNSANRPAFLLQQTSCTLLGRNSIVQERSALEQDDDEQQRRDDIMKAKIQAEANHGNKSLHQTRFLFRTVTPQVMGSVGRFQYAIRHLDFAVDLGHAFGPLKSSNQSRRAAKRIFRLLHAMSRESSDLNNLSPAHSESNLAMVEAAAHARKQKRILHRQKRATIERNDLLSMIFTSNDIKLAQEARKLETKAKLWGKPSTTTNEQDHSALFGQLLVSAKTKARQQRDHSRKQMQENLNAFDTLFPPTMAWVQESDFVEAVQTALHERRFLSATIDARNGINELMERVATATWLITFGLFFTLAFWDIAIIDWLLALASLLIAFSVAFSSTAANFVLGCSYILFTAPYDIGDRLLLAQPSQQTWMILPLTVFKIGAVTTQFKSVYGETLTLANAELSRLAIINHSRSPNPFMQINLHLSTATPAKLIKQFVGGIRYYVNTHAEEWVAANIFFVDLKTQNNALVLDCWFGSTSHYHNWNCLFQSRSKLISFIHCYAQNLGIVFIQPIVPISSAQSIHLGDTSQNDPTTPLSSSTLATVSAACNGVTENDNHLV</sequence>
<evidence type="ECO:0000256" key="3">
    <source>
        <dbReference type="SAM" id="MobiDB-lite"/>
    </source>
</evidence>
<accession>A0A7S3JZF8</accession>
<evidence type="ECO:0000256" key="2">
    <source>
        <dbReference type="ARBA" id="ARBA00008017"/>
    </source>
</evidence>
<dbReference type="PANTHER" id="PTHR31618:SF1">
    <property type="entry name" value="EF-HAND DOMAIN-CONTAINING PROTEIN"/>
    <property type="match status" value="1"/>
</dbReference>
<protein>
    <recommendedName>
        <fullName evidence="6">Mechanosensitive ion channel protein</fullName>
    </recommendedName>
</protein>
<feature type="compositionally biased region" description="Basic and acidic residues" evidence="3">
    <location>
        <begin position="359"/>
        <end position="374"/>
    </location>
</feature>
<proteinExistence type="inferred from homology"/>
<dbReference type="PANTHER" id="PTHR31618">
    <property type="entry name" value="MECHANOSENSITIVE ION CHANNEL PROTEIN 5"/>
    <property type="match status" value="1"/>
</dbReference>
<feature type="transmembrane region" description="Helical" evidence="4">
    <location>
        <begin position="161"/>
        <end position="181"/>
    </location>
</feature>
<name>A0A7S3JZF8_9STRA</name>
<feature type="compositionally biased region" description="Acidic residues" evidence="3">
    <location>
        <begin position="99"/>
        <end position="119"/>
    </location>
</feature>
<comment type="similarity">
    <text evidence="2">Belongs to the MscS (TC 1.A.23) family.</text>
</comment>
<feature type="region of interest" description="Disordered" evidence="3">
    <location>
        <begin position="359"/>
        <end position="379"/>
    </location>
</feature>
<feature type="transmembrane region" description="Helical" evidence="4">
    <location>
        <begin position="749"/>
        <end position="776"/>
    </location>
</feature>
<dbReference type="EMBL" id="HBIJ01016297">
    <property type="protein sequence ID" value="CAE0370095.1"/>
    <property type="molecule type" value="Transcribed_RNA"/>
</dbReference>
<feature type="region of interest" description="Disordered" evidence="3">
    <location>
        <begin position="402"/>
        <end position="439"/>
    </location>
</feature>
<gene>
    <name evidence="5" type="ORF">ALAG00032_LOCUS10859</name>
</gene>
<organism evidence="5">
    <name type="scientific">Aureoumbra lagunensis</name>
    <dbReference type="NCBI Taxonomy" id="44058"/>
    <lineage>
        <taxon>Eukaryota</taxon>
        <taxon>Sar</taxon>
        <taxon>Stramenopiles</taxon>
        <taxon>Ochrophyta</taxon>
        <taxon>Pelagophyceae</taxon>
        <taxon>Pelagomonadales</taxon>
        <taxon>Aureoumbra</taxon>
    </lineage>
</organism>
<feature type="region of interest" description="Disordered" evidence="3">
    <location>
        <begin position="94"/>
        <end position="120"/>
    </location>
</feature>
<dbReference type="GO" id="GO:0008381">
    <property type="term" value="F:mechanosensitive monoatomic ion channel activity"/>
    <property type="evidence" value="ECO:0007669"/>
    <property type="project" value="TreeGrafter"/>
</dbReference>
<feature type="transmembrane region" description="Helical" evidence="4">
    <location>
        <begin position="720"/>
        <end position="743"/>
    </location>
</feature>
<evidence type="ECO:0000256" key="4">
    <source>
        <dbReference type="SAM" id="Phobius"/>
    </source>
</evidence>
<feature type="transmembrane region" description="Helical" evidence="4">
    <location>
        <begin position="187"/>
        <end position="208"/>
    </location>
</feature>
<evidence type="ECO:0008006" key="6">
    <source>
        <dbReference type="Google" id="ProtNLM"/>
    </source>
</evidence>
<keyword evidence="4" id="KW-0812">Transmembrane</keyword>
<dbReference type="AlphaFoldDB" id="A0A7S3JZF8"/>
<dbReference type="GO" id="GO:0006820">
    <property type="term" value="P:monoatomic anion transport"/>
    <property type="evidence" value="ECO:0007669"/>
    <property type="project" value="TreeGrafter"/>
</dbReference>
<evidence type="ECO:0000256" key="1">
    <source>
        <dbReference type="ARBA" id="ARBA00004141"/>
    </source>
</evidence>
<dbReference type="GO" id="GO:0005886">
    <property type="term" value="C:plasma membrane"/>
    <property type="evidence" value="ECO:0007669"/>
    <property type="project" value="TreeGrafter"/>
</dbReference>
<evidence type="ECO:0000313" key="5">
    <source>
        <dbReference type="EMBL" id="CAE0370095.1"/>
    </source>
</evidence>